<dbReference type="PANTHER" id="PTHR46060">
    <property type="entry name" value="MARINER MOS1 TRANSPOSASE-LIKE PROTEIN"/>
    <property type="match status" value="1"/>
</dbReference>
<dbReference type="EMBL" id="JAJSOF020000031">
    <property type="protein sequence ID" value="KAJ4431644.1"/>
    <property type="molecule type" value="Genomic_DNA"/>
</dbReference>
<comment type="caution">
    <text evidence="2">The sequence shown here is derived from an EMBL/GenBank/DDBJ whole genome shotgun (WGS) entry which is preliminary data.</text>
</comment>
<dbReference type="InterPro" id="IPR052709">
    <property type="entry name" value="Transposase-MT_Hybrid"/>
</dbReference>
<dbReference type="PANTHER" id="PTHR46060:SF1">
    <property type="entry name" value="MARINER MOS1 TRANSPOSASE-LIKE PROTEIN"/>
    <property type="match status" value="1"/>
</dbReference>
<feature type="region of interest" description="Disordered" evidence="1">
    <location>
        <begin position="112"/>
        <end position="132"/>
    </location>
</feature>
<sequence>MSPHLSVITTCGLEALQSLKEAQNTHQERGKAVAVPLRSLEQYGSPSPWQREGRNVCKIVDNDGSFRQRVVIKFLVKEEKSAAEINPRLQRAYGDVCMGASSVRRWVKHLEGGNTSIQDEPRRGRPQTASRNAKRKELMSFGMHFVLKIRRALREKLPGKKIILQHDNAWPHTDLVTVEKIRTFGWEALSHPPYSPDLALPSFRFCKGAEEETILRDMLLEINDSCEQYRMEINVNKTKTMIIRTKIKKEEKKELAGSMTEKELSPEECSGRNGEREKNLWQKKISDDRDDIKIYGSYTEIERKAENKKD</sequence>
<feature type="region of interest" description="Disordered" evidence="1">
    <location>
        <begin position="254"/>
        <end position="282"/>
    </location>
</feature>
<dbReference type="Gene3D" id="1.10.10.1450">
    <property type="match status" value="1"/>
</dbReference>
<evidence type="ECO:0008006" key="4">
    <source>
        <dbReference type="Google" id="ProtNLM"/>
    </source>
</evidence>
<organism evidence="2 3">
    <name type="scientific">Periplaneta americana</name>
    <name type="common">American cockroach</name>
    <name type="synonym">Blatta americana</name>
    <dbReference type="NCBI Taxonomy" id="6978"/>
    <lineage>
        <taxon>Eukaryota</taxon>
        <taxon>Metazoa</taxon>
        <taxon>Ecdysozoa</taxon>
        <taxon>Arthropoda</taxon>
        <taxon>Hexapoda</taxon>
        <taxon>Insecta</taxon>
        <taxon>Pterygota</taxon>
        <taxon>Neoptera</taxon>
        <taxon>Polyneoptera</taxon>
        <taxon>Dictyoptera</taxon>
        <taxon>Blattodea</taxon>
        <taxon>Blattoidea</taxon>
        <taxon>Blattidae</taxon>
        <taxon>Blattinae</taxon>
        <taxon>Periplaneta</taxon>
    </lineage>
</organism>
<protein>
    <recommendedName>
        <fullName evidence="4">Histone-lysine N-methyltransferase SETMAR</fullName>
    </recommendedName>
</protein>
<accession>A0ABQ8SCR7</accession>
<proteinExistence type="predicted"/>
<evidence type="ECO:0000313" key="3">
    <source>
        <dbReference type="Proteomes" id="UP001148838"/>
    </source>
</evidence>
<keyword evidence="3" id="KW-1185">Reference proteome</keyword>
<dbReference type="Proteomes" id="UP001148838">
    <property type="component" value="Unassembled WGS sequence"/>
</dbReference>
<dbReference type="InterPro" id="IPR036397">
    <property type="entry name" value="RNaseH_sf"/>
</dbReference>
<evidence type="ECO:0000256" key="1">
    <source>
        <dbReference type="SAM" id="MobiDB-lite"/>
    </source>
</evidence>
<reference evidence="2 3" key="1">
    <citation type="journal article" date="2022" name="Allergy">
        <title>Genome assembly and annotation of Periplaneta americana reveal a comprehensive cockroach allergen profile.</title>
        <authorList>
            <person name="Wang L."/>
            <person name="Xiong Q."/>
            <person name="Saelim N."/>
            <person name="Wang L."/>
            <person name="Nong W."/>
            <person name="Wan A.T."/>
            <person name="Shi M."/>
            <person name="Liu X."/>
            <person name="Cao Q."/>
            <person name="Hui J.H.L."/>
            <person name="Sookrung N."/>
            <person name="Leung T.F."/>
            <person name="Tungtrongchitr A."/>
            <person name="Tsui S.K.W."/>
        </authorList>
    </citation>
    <scope>NUCLEOTIDE SEQUENCE [LARGE SCALE GENOMIC DNA]</scope>
    <source>
        <strain evidence="2">PWHHKU_190912</strain>
    </source>
</reference>
<evidence type="ECO:0000313" key="2">
    <source>
        <dbReference type="EMBL" id="KAJ4431644.1"/>
    </source>
</evidence>
<name>A0ABQ8SCR7_PERAM</name>
<gene>
    <name evidence="2" type="ORF">ANN_20243</name>
</gene>
<dbReference type="Gene3D" id="3.30.420.10">
    <property type="entry name" value="Ribonuclease H-like superfamily/Ribonuclease H"/>
    <property type="match status" value="1"/>
</dbReference>